<organism evidence="1">
    <name type="scientific">Siphoviridae sp. ctvyM23</name>
    <dbReference type="NCBI Taxonomy" id="2826514"/>
    <lineage>
        <taxon>Viruses</taxon>
        <taxon>Duplodnaviria</taxon>
        <taxon>Heunggongvirae</taxon>
        <taxon>Uroviricota</taxon>
        <taxon>Caudoviricetes</taxon>
    </lineage>
</organism>
<name>A0A8S5MII3_9CAUD</name>
<protein>
    <submittedName>
        <fullName evidence="1">Uncharacterized protein</fullName>
    </submittedName>
</protein>
<dbReference type="EMBL" id="BK014908">
    <property type="protein sequence ID" value="DAD81855.1"/>
    <property type="molecule type" value="Genomic_DNA"/>
</dbReference>
<proteinExistence type="predicted"/>
<reference evidence="1" key="1">
    <citation type="journal article" date="2021" name="Proc. Natl. Acad. Sci. U.S.A.">
        <title>A Catalog of Tens of Thousands of Viruses from Human Metagenomes Reveals Hidden Associations with Chronic Diseases.</title>
        <authorList>
            <person name="Tisza M.J."/>
            <person name="Buck C.B."/>
        </authorList>
    </citation>
    <scope>NUCLEOTIDE SEQUENCE</scope>
    <source>
        <strain evidence="1">CtvyM23</strain>
    </source>
</reference>
<accession>A0A8S5MII3</accession>
<sequence length="77" mass="8938">MILKEFLDKCSRNENVCILIANTQFESFVRPPQGLKEDFKGVLDCEVIRFFSAAKDVWTICVLIECDDLNRIRGVRK</sequence>
<evidence type="ECO:0000313" key="1">
    <source>
        <dbReference type="EMBL" id="DAD81855.1"/>
    </source>
</evidence>